<protein>
    <submittedName>
        <fullName evidence="3">Pyridoxal 5'-phosphate synthase glutaminase subunit PdxT</fullName>
        <ecNumber evidence="3">3.5.1.2</ecNumber>
        <ecNumber evidence="3">4.3.3.6</ecNumber>
    </submittedName>
</protein>
<dbReference type="EMBL" id="QZAB01000196">
    <property type="protein sequence ID" value="RQD88400.1"/>
    <property type="molecule type" value="Genomic_DNA"/>
</dbReference>
<dbReference type="PANTHER" id="PTHR31559:SF0">
    <property type="entry name" value="PYRIDOXAL 5'-PHOSPHATE SYNTHASE SUBUNIT SNO1-RELATED"/>
    <property type="match status" value="1"/>
</dbReference>
<dbReference type="EC" id="3.5.1.2" evidence="3"/>
<dbReference type="PANTHER" id="PTHR31559">
    <property type="entry name" value="PYRIDOXAL 5'-PHOSPHATE SYNTHASE SUBUNIT SNO"/>
    <property type="match status" value="1"/>
</dbReference>
<dbReference type="Gene3D" id="3.40.50.880">
    <property type="match status" value="1"/>
</dbReference>
<dbReference type="NCBIfam" id="TIGR03800">
    <property type="entry name" value="PLP_synth_Pdx2"/>
    <property type="match status" value="1"/>
</dbReference>
<reference evidence="3 4" key="1">
    <citation type="submission" date="2018-08" db="EMBL/GenBank/DDBJ databases">
        <title>The metabolism and importance of syntrophic acetate oxidation coupled to methane or sulfide production in haloalkaline environments.</title>
        <authorList>
            <person name="Timmers P.H.A."/>
            <person name="Vavourakis C.D."/>
            <person name="Sorokin D.Y."/>
            <person name="Sinninghe Damste J.S."/>
            <person name="Muyzer G."/>
            <person name="Stams A.J.M."/>
            <person name="Plugge C.M."/>
        </authorList>
    </citation>
    <scope>NUCLEOTIDE SEQUENCE [LARGE SCALE GENOMIC DNA]</scope>
    <source>
        <strain evidence="3">MSAO_Arc3</strain>
    </source>
</reference>
<dbReference type="GO" id="GO:0036381">
    <property type="term" value="F:pyridoxal 5'-phosphate synthase (glutamine hydrolysing) activity"/>
    <property type="evidence" value="ECO:0007669"/>
    <property type="project" value="UniProtKB-EC"/>
</dbReference>
<feature type="binding site" evidence="2">
    <location>
        <begin position="55"/>
        <end position="57"/>
    </location>
    <ligand>
        <name>L-glutamine</name>
        <dbReference type="ChEBI" id="CHEBI:58359"/>
    </ligand>
</feature>
<evidence type="ECO:0000256" key="1">
    <source>
        <dbReference type="ARBA" id="ARBA00022962"/>
    </source>
</evidence>
<dbReference type="GO" id="GO:0008614">
    <property type="term" value="P:pyridoxine metabolic process"/>
    <property type="evidence" value="ECO:0007669"/>
    <property type="project" value="TreeGrafter"/>
</dbReference>
<gene>
    <name evidence="3" type="primary">pdxT</name>
    <name evidence="3" type="ORF">D5R95_02880</name>
</gene>
<evidence type="ECO:0000256" key="2">
    <source>
        <dbReference type="PIRSR" id="PIRSR005639-2"/>
    </source>
</evidence>
<dbReference type="InterPro" id="IPR002161">
    <property type="entry name" value="PdxT/SNO"/>
</dbReference>
<dbReference type="PIRSF" id="PIRSF005639">
    <property type="entry name" value="Glut_amidoT_SNO"/>
    <property type="match status" value="1"/>
</dbReference>
<evidence type="ECO:0000313" key="4">
    <source>
        <dbReference type="Proteomes" id="UP000284763"/>
    </source>
</evidence>
<dbReference type="Proteomes" id="UP000284763">
    <property type="component" value="Unassembled WGS sequence"/>
</dbReference>
<sequence length="155" mass="17046">MRTLTIGIIALQGDVAEHQNMLHNALDNLGLKGNIIMIKHHGSVKSCDGIILTGGESTTLSSLLISEGINEEIIEAHNKRIPIMGTCAGMIVLAKEGDEQVKKTGQYLLSLMNIKVKRNIFGRQKDSFETEIDVKFLDRPYKGVFIRAPAIVEFG</sequence>
<dbReference type="SUPFAM" id="SSF52317">
    <property type="entry name" value="Class I glutamine amidotransferase-like"/>
    <property type="match status" value="1"/>
</dbReference>
<name>A0A424Z2H7_9EURY</name>
<dbReference type="PROSITE" id="PS51130">
    <property type="entry name" value="PDXT_SNO_2"/>
    <property type="match status" value="1"/>
</dbReference>
<keyword evidence="1" id="KW-0315">Glutamine amidotransferase</keyword>
<comment type="caution">
    <text evidence="3">The sequence shown here is derived from an EMBL/GenBank/DDBJ whole genome shotgun (WGS) entry which is preliminary data.</text>
</comment>
<proteinExistence type="predicted"/>
<feature type="binding site" evidence="2">
    <location>
        <begin position="146"/>
        <end position="147"/>
    </location>
    <ligand>
        <name>L-glutamine</name>
        <dbReference type="ChEBI" id="CHEBI:58359"/>
    </ligand>
</feature>
<dbReference type="GO" id="GO:0042823">
    <property type="term" value="P:pyridoxal phosphate biosynthetic process"/>
    <property type="evidence" value="ECO:0007669"/>
    <property type="project" value="InterPro"/>
</dbReference>
<dbReference type="GO" id="GO:1903600">
    <property type="term" value="C:glutaminase complex"/>
    <property type="evidence" value="ECO:0007669"/>
    <property type="project" value="TreeGrafter"/>
</dbReference>
<dbReference type="AlphaFoldDB" id="A0A424Z2H7"/>
<dbReference type="GO" id="GO:0004359">
    <property type="term" value="F:glutaminase activity"/>
    <property type="evidence" value="ECO:0007669"/>
    <property type="project" value="UniProtKB-EC"/>
</dbReference>
<organism evidence="3 4">
    <name type="scientific">Methanosalsum natronophilum</name>
    <dbReference type="NCBI Taxonomy" id="768733"/>
    <lineage>
        <taxon>Archaea</taxon>
        <taxon>Methanobacteriati</taxon>
        <taxon>Methanobacteriota</taxon>
        <taxon>Stenosarchaea group</taxon>
        <taxon>Methanomicrobia</taxon>
        <taxon>Methanosarcinales</taxon>
        <taxon>Methanosarcinaceae</taxon>
        <taxon>Methanosalsum</taxon>
    </lineage>
</organism>
<feature type="non-terminal residue" evidence="3">
    <location>
        <position position="155"/>
    </location>
</feature>
<dbReference type="EC" id="4.3.3.6" evidence="3"/>
<feature type="binding site" evidence="2">
    <location>
        <position position="118"/>
    </location>
    <ligand>
        <name>L-glutamine</name>
        <dbReference type="ChEBI" id="CHEBI:58359"/>
    </ligand>
</feature>
<dbReference type="Pfam" id="PF01174">
    <property type="entry name" value="SNO"/>
    <property type="match status" value="1"/>
</dbReference>
<evidence type="ECO:0000313" key="3">
    <source>
        <dbReference type="EMBL" id="RQD88400.1"/>
    </source>
</evidence>
<dbReference type="InterPro" id="IPR029062">
    <property type="entry name" value="Class_I_gatase-like"/>
</dbReference>
<accession>A0A424Z2H7</accession>
<dbReference type="PROSITE" id="PS51273">
    <property type="entry name" value="GATASE_TYPE_1"/>
    <property type="match status" value="1"/>
</dbReference>
<dbReference type="GO" id="GO:0005829">
    <property type="term" value="C:cytosol"/>
    <property type="evidence" value="ECO:0007669"/>
    <property type="project" value="TreeGrafter"/>
</dbReference>
<keyword evidence="3" id="KW-0456">Lyase</keyword>
<keyword evidence="3" id="KW-0378">Hydrolase</keyword>